<dbReference type="CDD" id="cd05374">
    <property type="entry name" value="17beta-HSD-like_SDR_c"/>
    <property type="match status" value="1"/>
</dbReference>
<dbReference type="InterPro" id="IPR020904">
    <property type="entry name" value="Sc_DH/Rdtase_CS"/>
</dbReference>
<dbReference type="AlphaFoldDB" id="A0A9W9A5B8"/>
<reference evidence="5" key="1">
    <citation type="submission" date="2022-08" db="EMBL/GenBank/DDBJ databases">
        <authorList>
            <consortium name="DOE Joint Genome Institute"/>
            <person name="Min B."/>
            <person name="Riley R."/>
            <person name="Sierra-Patev S."/>
            <person name="Naranjo-Ortiz M."/>
            <person name="Looney B."/>
            <person name="Konkel Z."/>
            <person name="Slot J.C."/>
            <person name="Sakamoto Y."/>
            <person name="Steenwyk J.L."/>
            <person name="Rokas A."/>
            <person name="Carro J."/>
            <person name="Camarero S."/>
            <person name="Ferreira P."/>
            <person name="Molpeceres G."/>
            <person name="Ruiz-Duenas F.J."/>
            <person name="Serrano A."/>
            <person name="Henrissat B."/>
            <person name="Drula E."/>
            <person name="Hughes K.W."/>
            <person name="Mata J.L."/>
            <person name="Ishikawa N.K."/>
            <person name="Vargas-Isla R."/>
            <person name="Ushijima S."/>
            <person name="Smith C.A."/>
            <person name="Ahrendt S."/>
            <person name="Andreopoulos W."/>
            <person name="He G."/>
            <person name="Labutti K."/>
            <person name="Lipzen A."/>
            <person name="Ng V."/>
            <person name="Sandor L."/>
            <person name="Barry K."/>
            <person name="Martinez A.T."/>
            <person name="Xiao Y."/>
            <person name="Gibbons J.G."/>
            <person name="Terashima K."/>
            <person name="Hibbett D.S."/>
            <person name="Grigoriev I.V."/>
        </authorList>
    </citation>
    <scope>NUCLEOTIDE SEQUENCE</scope>
    <source>
        <strain evidence="5">Sp2 HRB7682 ss15</strain>
    </source>
</reference>
<evidence type="ECO:0000256" key="4">
    <source>
        <dbReference type="RuleBase" id="RU000363"/>
    </source>
</evidence>
<dbReference type="SUPFAM" id="SSF51735">
    <property type="entry name" value="NAD(P)-binding Rossmann-fold domains"/>
    <property type="match status" value="1"/>
</dbReference>
<dbReference type="Pfam" id="PF00106">
    <property type="entry name" value="adh_short"/>
    <property type="match status" value="1"/>
</dbReference>
<dbReference type="InterPro" id="IPR036291">
    <property type="entry name" value="NAD(P)-bd_dom_sf"/>
</dbReference>
<protein>
    <submittedName>
        <fullName evidence="5">Short-chain oxidoreductase</fullName>
    </submittedName>
</protein>
<comment type="caution">
    <text evidence="5">The sequence shown here is derived from an EMBL/GenBank/DDBJ whole genome shotgun (WGS) entry which is preliminary data.</text>
</comment>
<dbReference type="InterPro" id="IPR002347">
    <property type="entry name" value="SDR_fam"/>
</dbReference>
<keyword evidence="2" id="KW-0521">NADP</keyword>
<dbReference type="PANTHER" id="PTHR43976:SF16">
    <property type="entry name" value="SHORT-CHAIN DEHYDROGENASE_REDUCTASE FAMILY PROTEIN"/>
    <property type="match status" value="1"/>
</dbReference>
<organism evidence="5 6">
    <name type="scientific">Lentinula lateritia</name>
    <dbReference type="NCBI Taxonomy" id="40482"/>
    <lineage>
        <taxon>Eukaryota</taxon>
        <taxon>Fungi</taxon>
        <taxon>Dikarya</taxon>
        <taxon>Basidiomycota</taxon>
        <taxon>Agaricomycotina</taxon>
        <taxon>Agaricomycetes</taxon>
        <taxon>Agaricomycetidae</taxon>
        <taxon>Agaricales</taxon>
        <taxon>Marasmiineae</taxon>
        <taxon>Omphalotaceae</taxon>
        <taxon>Lentinula</taxon>
    </lineage>
</organism>
<accession>A0A9W9A5B8</accession>
<evidence type="ECO:0000256" key="2">
    <source>
        <dbReference type="ARBA" id="ARBA00022857"/>
    </source>
</evidence>
<name>A0A9W9A5B8_9AGAR</name>
<dbReference type="InterPro" id="IPR051911">
    <property type="entry name" value="SDR_oxidoreductase"/>
</dbReference>
<proteinExistence type="inferred from homology"/>
<dbReference type="PANTHER" id="PTHR43976">
    <property type="entry name" value="SHORT CHAIN DEHYDROGENASE"/>
    <property type="match status" value="1"/>
</dbReference>
<dbReference type="GO" id="GO:0016491">
    <property type="term" value="F:oxidoreductase activity"/>
    <property type="evidence" value="ECO:0007669"/>
    <property type="project" value="UniProtKB-KW"/>
</dbReference>
<comment type="similarity">
    <text evidence="1 4">Belongs to the short-chain dehydrogenases/reductases (SDR) family.</text>
</comment>
<dbReference type="Proteomes" id="UP001150238">
    <property type="component" value="Unassembled WGS sequence"/>
</dbReference>
<evidence type="ECO:0000313" key="5">
    <source>
        <dbReference type="EMBL" id="KAJ4473978.1"/>
    </source>
</evidence>
<reference evidence="5" key="2">
    <citation type="journal article" date="2023" name="Proc. Natl. Acad. Sci. U.S.A.">
        <title>A global phylogenomic analysis of the shiitake genus Lentinula.</title>
        <authorList>
            <person name="Sierra-Patev S."/>
            <person name="Min B."/>
            <person name="Naranjo-Ortiz M."/>
            <person name="Looney B."/>
            <person name="Konkel Z."/>
            <person name="Slot J.C."/>
            <person name="Sakamoto Y."/>
            <person name="Steenwyk J.L."/>
            <person name="Rokas A."/>
            <person name="Carro J."/>
            <person name="Camarero S."/>
            <person name="Ferreira P."/>
            <person name="Molpeceres G."/>
            <person name="Ruiz-Duenas F.J."/>
            <person name="Serrano A."/>
            <person name="Henrissat B."/>
            <person name="Drula E."/>
            <person name="Hughes K.W."/>
            <person name="Mata J.L."/>
            <person name="Ishikawa N.K."/>
            <person name="Vargas-Isla R."/>
            <person name="Ushijima S."/>
            <person name="Smith C.A."/>
            <person name="Donoghue J."/>
            <person name="Ahrendt S."/>
            <person name="Andreopoulos W."/>
            <person name="He G."/>
            <person name="LaButti K."/>
            <person name="Lipzen A."/>
            <person name="Ng V."/>
            <person name="Riley R."/>
            <person name="Sandor L."/>
            <person name="Barry K."/>
            <person name="Martinez A.T."/>
            <person name="Xiao Y."/>
            <person name="Gibbons J.G."/>
            <person name="Terashima K."/>
            <person name="Grigoriev I.V."/>
            <person name="Hibbett D."/>
        </authorList>
    </citation>
    <scope>NUCLEOTIDE SEQUENCE</scope>
    <source>
        <strain evidence="5">Sp2 HRB7682 ss15</strain>
    </source>
</reference>
<evidence type="ECO:0000313" key="6">
    <source>
        <dbReference type="Proteomes" id="UP001150238"/>
    </source>
</evidence>
<dbReference type="PRINTS" id="PR00081">
    <property type="entry name" value="GDHRDH"/>
</dbReference>
<dbReference type="EMBL" id="JANVFS010000024">
    <property type="protein sequence ID" value="KAJ4473978.1"/>
    <property type="molecule type" value="Genomic_DNA"/>
</dbReference>
<gene>
    <name evidence="5" type="ORF">C8J55DRAFT_518604</name>
</gene>
<dbReference type="PROSITE" id="PS00061">
    <property type="entry name" value="ADH_SHORT"/>
    <property type="match status" value="1"/>
</dbReference>
<dbReference type="PRINTS" id="PR00080">
    <property type="entry name" value="SDRFAMILY"/>
</dbReference>
<sequence length="293" mass="31873">MAIESSVDEVYSNSPVVLITGCSTGLGRALVLEAASQRLRVIATARKISTIENLRAPNITVLTLDVTASTSQLEEFANKALKVFGQVDILINNAGYPIAGALEEVSSDQTLAIFKTNFFGSLNVANVFLPHFRARRSGTIINISSMMPYVSTPGSGSYTATKAALDSITQVWAHELAPLKIKVMGVSLGFTRTELLGSNLSTVENTVKNPIPDYANVRAFHEQVRALHGHEPNDVQKVAKRILDVVLTHDELPVMFPLGNDAVTSADEYLNQRRSEFEKWKELGMGVDADKDV</sequence>
<evidence type="ECO:0000256" key="1">
    <source>
        <dbReference type="ARBA" id="ARBA00006484"/>
    </source>
</evidence>
<keyword evidence="3" id="KW-0560">Oxidoreductase</keyword>
<dbReference type="Gene3D" id="3.40.50.720">
    <property type="entry name" value="NAD(P)-binding Rossmann-like Domain"/>
    <property type="match status" value="1"/>
</dbReference>
<evidence type="ECO:0000256" key="3">
    <source>
        <dbReference type="ARBA" id="ARBA00023002"/>
    </source>
</evidence>